<reference evidence="3" key="2">
    <citation type="submission" date="2020-11" db="EMBL/GenBank/DDBJ databases">
        <authorList>
            <consortium name="NCBI Pathogen Detection Project"/>
        </authorList>
    </citation>
    <scope>NUCLEOTIDE SEQUENCE</scope>
    <source>
        <strain evidence="3">D3612</strain>
    </source>
</reference>
<feature type="domain" description="DUF7146" evidence="2">
    <location>
        <begin position="22"/>
        <end position="121"/>
    </location>
</feature>
<sequence length="228" mass="25588">YLNDKNNSNELEQQKNINTRCKYLNKIWSQAKPISLNDPVDRYLKARGINLSEFPTVLRYHRQLSYYNDDKKFEGKFPALLALVQDKENHAVTLHRTYLGNGCKANVLKPKKLMSPKLPGASIGAAIKLYEPRDNRLALAEGIETSLAFSVATKLPVWATISAVGMENILLPPYIREVIIAIDNDKSERGQQAAYQLKKRLLTEGRAVKCVTPPSVGNDFADMLLGIC</sequence>
<dbReference type="EMBL" id="DACSEI010000070">
    <property type="protein sequence ID" value="HAT1597779.1"/>
    <property type="molecule type" value="Genomic_DNA"/>
</dbReference>
<evidence type="ECO:0000259" key="1">
    <source>
        <dbReference type="Pfam" id="PF13362"/>
    </source>
</evidence>
<dbReference type="InterPro" id="IPR006171">
    <property type="entry name" value="TOPRIM_dom"/>
</dbReference>
<gene>
    <name evidence="3" type="ORF">I8Y58_003050</name>
</gene>
<proteinExistence type="predicted"/>
<protein>
    <recommendedName>
        <fullName evidence="5">Toprim domain-containing protein</fullName>
    </recommendedName>
</protein>
<evidence type="ECO:0000313" key="3">
    <source>
        <dbReference type="EMBL" id="HAT1597779.1"/>
    </source>
</evidence>
<name>A0AAN5KTU7_LEGPN</name>
<dbReference type="Pfam" id="PF23639">
    <property type="entry name" value="DUF7146"/>
    <property type="match status" value="1"/>
</dbReference>
<accession>A0AAN5KTU7</accession>
<dbReference type="Proteomes" id="UP000861567">
    <property type="component" value="Unassembled WGS sequence"/>
</dbReference>
<evidence type="ECO:0000259" key="2">
    <source>
        <dbReference type="Pfam" id="PF23639"/>
    </source>
</evidence>
<feature type="non-terminal residue" evidence="3">
    <location>
        <position position="1"/>
    </location>
</feature>
<evidence type="ECO:0008006" key="5">
    <source>
        <dbReference type="Google" id="ProtNLM"/>
    </source>
</evidence>
<dbReference type="Pfam" id="PF13362">
    <property type="entry name" value="Toprim_3"/>
    <property type="match status" value="1"/>
</dbReference>
<reference evidence="3" key="1">
    <citation type="journal article" date="2018" name="Genome Biol.">
        <title>SKESA: strategic k-mer extension for scrupulous assemblies.</title>
        <authorList>
            <person name="Souvorov A."/>
            <person name="Agarwala R."/>
            <person name="Lipman D.J."/>
        </authorList>
    </citation>
    <scope>NUCLEOTIDE SEQUENCE</scope>
    <source>
        <strain evidence="3">D3612</strain>
    </source>
</reference>
<dbReference type="CDD" id="cd01029">
    <property type="entry name" value="TOPRIM_primases"/>
    <property type="match status" value="1"/>
</dbReference>
<dbReference type="InterPro" id="IPR055570">
    <property type="entry name" value="DUF7146"/>
</dbReference>
<organism evidence="3 4">
    <name type="scientific">Legionella pneumophila</name>
    <dbReference type="NCBI Taxonomy" id="446"/>
    <lineage>
        <taxon>Bacteria</taxon>
        <taxon>Pseudomonadati</taxon>
        <taxon>Pseudomonadota</taxon>
        <taxon>Gammaproteobacteria</taxon>
        <taxon>Legionellales</taxon>
        <taxon>Legionellaceae</taxon>
        <taxon>Legionella</taxon>
    </lineage>
</organism>
<dbReference type="AlphaFoldDB" id="A0AAN5KTU7"/>
<evidence type="ECO:0000313" key="4">
    <source>
        <dbReference type="Proteomes" id="UP000861567"/>
    </source>
</evidence>
<dbReference type="InterPro" id="IPR034154">
    <property type="entry name" value="TOPRIM_DnaG/twinkle"/>
</dbReference>
<comment type="caution">
    <text evidence="3">The sequence shown here is derived from an EMBL/GenBank/DDBJ whole genome shotgun (WGS) entry which is preliminary data.</text>
</comment>
<feature type="domain" description="Toprim" evidence="1">
    <location>
        <begin position="137"/>
        <end position="224"/>
    </location>
</feature>